<sequence>MSTKSLAVFGHGRAGKKSIVGSLIYRCGLDLQKLGQLEIGTNRKISEIVPFFDQKGIAKAFYAPSAQFVVEDTATPDVAFWVVDASSPDQGAQLGPASLARHLAEGSVNPKEKLIILVNKMSRSSVRIVPIAALQGGNLIESPDGVSWTGGTLMEALG</sequence>
<dbReference type="AlphaFoldDB" id="A0A175VTN4"/>
<name>A0A175VTN4_9PEZI</name>
<evidence type="ECO:0000313" key="2">
    <source>
        <dbReference type="Proteomes" id="UP000078237"/>
    </source>
</evidence>
<dbReference type="EMBL" id="LCTW02000312">
    <property type="protein sequence ID" value="KXX74886.1"/>
    <property type="molecule type" value="Genomic_DNA"/>
</dbReference>
<evidence type="ECO:0000313" key="1">
    <source>
        <dbReference type="EMBL" id="KXX74886.1"/>
    </source>
</evidence>
<dbReference type="InterPro" id="IPR027417">
    <property type="entry name" value="P-loop_NTPase"/>
</dbReference>
<reference evidence="1 2" key="1">
    <citation type="journal article" date="2016" name="Genome Announc.">
        <title>Genome Sequence of Madurella mycetomatis mm55, Isolated from a Human Mycetoma Case in Sudan.</title>
        <authorList>
            <person name="Smit S."/>
            <person name="Derks M.F."/>
            <person name="Bervoets S."/>
            <person name="Fahal A."/>
            <person name="van Leeuwen W."/>
            <person name="van Belkum A."/>
            <person name="van de Sande W.W."/>
        </authorList>
    </citation>
    <scope>NUCLEOTIDE SEQUENCE [LARGE SCALE GENOMIC DNA]</scope>
    <source>
        <strain evidence="2">mm55</strain>
    </source>
</reference>
<accession>A0A175VTN4</accession>
<gene>
    <name evidence="1" type="ORF">MMYC01_209036</name>
</gene>
<keyword evidence="1" id="KW-0548">Nucleotidyltransferase</keyword>
<dbReference type="STRING" id="100816.A0A175VTN4"/>
<organism evidence="1 2">
    <name type="scientific">Madurella mycetomatis</name>
    <dbReference type="NCBI Taxonomy" id="100816"/>
    <lineage>
        <taxon>Eukaryota</taxon>
        <taxon>Fungi</taxon>
        <taxon>Dikarya</taxon>
        <taxon>Ascomycota</taxon>
        <taxon>Pezizomycotina</taxon>
        <taxon>Sordariomycetes</taxon>
        <taxon>Sordariomycetidae</taxon>
        <taxon>Sordariales</taxon>
        <taxon>Sordariales incertae sedis</taxon>
        <taxon>Madurella</taxon>
    </lineage>
</organism>
<dbReference type="VEuPathDB" id="FungiDB:MMYC01_209036"/>
<dbReference type="Proteomes" id="UP000078237">
    <property type="component" value="Unassembled WGS sequence"/>
</dbReference>
<keyword evidence="2" id="KW-1185">Reference proteome</keyword>
<dbReference type="SUPFAM" id="SSF52540">
    <property type="entry name" value="P-loop containing nucleoside triphosphate hydrolases"/>
    <property type="match status" value="1"/>
</dbReference>
<keyword evidence="1" id="KW-0808">Transferase</keyword>
<dbReference type="Gene3D" id="3.40.50.300">
    <property type="entry name" value="P-loop containing nucleotide triphosphate hydrolases"/>
    <property type="match status" value="1"/>
</dbReference>
<proteinExistence type="predicted"/>
<dbReference type="OrthoDB" id="3524701at2759"/>
<comment type="caution">
    <text evidence="1">The sequence shown here is derived from an EMBL/GenBank/DDBJ whole genome shotgun (WGS) entry which is preliminary data.</text>
</comment>
<protein>
    <submittedName>
        <fullName evidence="1">Sulfate adenylyltransferase subunit 1</fullName>
    </submittedName>
</protein>
<dbReference type="GO" id="GO:0016779">
    <property type="term" value="F:nucleotidyltransferase activity"/>
    <property type="evidence" value="ECO:0007669"/>
    <property type="project" value="UniProtKB-KW"/>
</dbReference>